<evidence type="ECO:0000313" key="2">
    <source>
        <dbReference type="EMBL" id="CAG6489034.1"/>
    </source>
</evidence>
<reference evidence="2" key="1">
    <citation type="submission" date="2021-05" db="EMBL/GenBank/DDBJ databases">
        <authorList>
            <person name="Alioto T."/>
            <person name="Alioto T."/>
            <person name="Gomez Garrido J."/>
        </authorList>
    </citation>
    <scope>NUCLEOTIDE SEQUENCE</scope>
</reference>
<sequence length="112" mass="11722">MRPHRTDPGQGAGAGRPRGAVPVGCRSAERPPYAAQRNPAPAADRLLLAAEPHAPGRCRPPEQHAQHRAGVVWARECRADRAPAGDSELVLLEADATAAHAGAFERGVLCAV</sequence>
<accession>A0A8D8CA67</accession>
<organism evidence="2">
    <name type="scientific">Culex pipiens</name>
    <name type="common">House mosquito</name>
    <dbReference type="NCBI Taxonomy" id="7175"/>
    <lineage>
        <taxon>Eukaryota</taxon>
        <taxon>Metazoa</taxon>
        <taxon>Ecdysozoa</taxon>
        <taxon>Arthropoda</taxon>
        <taxon>Hexapoda</taxon>
        <taxon>Insecta</taxon>
        <taxon>Pterygota</taxon>
        <taxon>Neoptera</taxon>
        <taxon>Endopterygota</taxon>
        <taxon>Diptera</taxon>
        <taxon>Nematocera</taxon>
        <taxon>Culicoidea</taxon>
        <taxon>Culicidae</taxon>
        <taxon>Culicinae</taxon>
        <taxon>Culicini</taxon>
        <taxon>Culex</taxon>
        <taxon>Culex</taxon>
    </lineage>
</organism>
<evidence type="ECO:0000256" key="1">
    <source>
        <dbReference type="SAM" id="MobiDB-lite"/>
    </source>
</evidence>
<name>A0A8D8CA67_CULPI</name>
<proteinExistence type="predicted"/>
<dbReference type="EMBL" id="HBUE01111450">
    <property type="protein sequence ID" value="CAG6489034.1"/>
    <property type="molecule type" value="Transcribed_RNA"/>
</dbReference>
<dbReference type="AlphaFoldDB" id="A0A8D8CA67"/>
<feature type="region of interest" description="Disordered" evidence="1">
    <location>
        <begin position="1"/>
        <end position="38"/>
    </location>
</feature>
<protein>
    <submittedName>
        <fullName evidence="2">(northern house mosquito) hypothetical protein</fullName>
    </submittedName>
</protein>